<evidence type="ECO:0000256" key="1">
    <source>
        <dbReference type="ARBA" id="ARBA00004477"/>
    </source>
</evidence>
<evidence type="ECO:0000256" key="8">
    <source>
        <dbReference type="ARBA" id="ARBA00023186"/>
    </source>
</evidence>
<dbReference type="PROSITE" id="PS50076">
    <property type="entry name" value="DNAJ_2"/>
    <property type="match status" value="1"/>
</dbReference>
<proteinExistence type="predicted"/>
<dbReference type="Gene3D" id="1.10.150.20">
    <property type="entry name" value="5' to 3' exonuclease, C-terminal subdomain"/>
    <property type="match status" value="1"/>
</dbReference>
<evidence type="ECO:0000313" key="12">
    <source>
        <dbReference type="EMBL" id="OAE27521.1"/>
    </source>
</evidence>
<dbReference type="EMBL" id="LVLJ01001867">
    <property type="protein sequence ID" value="OAE27521.1"/>
    <property type="molecule type" value="Genomic_DNA"/>
</dbReference>
<accession>A0A176W4H9</accession>
<keyword evidence="6 10" id="KW-1133">Transmembrane helix</keyword>
<protein>
    <recommendedName>
        <fullName evidence="11">J domain-containing protein</fullName>
    </recommendedName>
</protein>
<feature type="transmembrane region" description="Helical" evidence="10">
    <location>
        <begin position="66"/>
        <end position="88"/>
    </location>
</feature>
<comment type="subcellular location">
    <subcellularLocation>
        <location evidence="1">Endoplasmic reticulum membrane</location>
        <topology evidence="1">Multi-pass membrane protein</topology>
    </subcellularLocation>
</comment>
<dbReference type="AlphaFoldDB" id="A0A176W4H9"/>
<dbReference type="GO" id="GO:0003723">
    <property type="term" value="F:RNA binding"/>
    <property type="evidence" value="ECO:0007669"/>
    <property type="project" value="TreeGrafter"/>
</dbReference>
<dbReference type="InterPro" id="IPR036869">
    <property type="entry name" value="J_dom_sf"/>
</dbReference>
<dbReference type="Gene3D" id="2.60.40.150">
    <property type="entry name" value="C2 domain"/>
    <property type="match status" value="1"/>
</dbReference>
<evidence type="ECO:0000256" key="4">
    <source>
        <dbReference type="ARBA" id="ARBA00022824"/>
    </source>
</evidence>
<evidence type="ECO:0000313" key="13">
    <source>
        <dbReference type="Proteomes" id="UP000077202"/>
    </source>
</evidence>
<comment type="caution">
    <text evidence="12">The sequence shown here is derived from an EMBL/GenBank/DDBJ whole genome shotgun (WGS) entry which is preliminary data.</text>
</comment>
<dbReference type="PRINTS" id="PR00625">
    <property type="entry name" value="JDOMAIN"/>
</dbReference>
<evidence type="ECO:0000256" key="10">
    <source>
        <dbReference type="SAM" id="Phobius"/>
    </source>
</evidence>
<dbReference type="SMART" id="SM00271">
    <property type="entry name" value="DnaJ"/>
    <property type="match status" value="1"/>
</dbReference>
<dbReference type="GO" id="GO:0006614">
    <property type="term" value="P:SRP-dependent cotranslational protein targeting to membrane"/>
    <property type="evidence" value="ECO:0007669"/>
    <property type="project" value="TreeGrafter"/>
</dbReference>
<dbReference type="GO" id="GO:0008320">
    <property type="term" value="F:protein transmembrane transporter activity"/>
    <property type="evidence" value="ECO:0007669"/>
    <property type="project" value="TreeGrafter"/>
</dbReference>
<organism evidence="12 13">
    <name type="scientific">Marchantia polymorpha subsp. ruderalis</name>
    <dbReference type="NCBI Taxonomy" id="1480154"/>
    <lineage>
        <taxon>Eukaryota</taxon>
        <taxon>Viridiplantae</taxon>
        <taxon>Streptophyta</taxon>
        <taxon>Embryophyta</taxon>
        <taxon>Marchantiophyta</taxon>
        <taxon>Marchantiopsida</taxon>
        <taxon>Marchantiidae</taxon>
        <taxon>Marchantiales</taxon>
        <taxon>Marchantiaceae</taxon>
        <taxon>Marchantia</taxon>
    </lineage>
</organism>
<gene>
    <name evidence="12" type="ORF">AXG93_3857s1190</name>
</gene>
<feature type="compositionally biased region" description="Acidic residues" evidence="9">
    <location>
        <begin position="648"/>
        <end position="679"/>
    </location>
</feature>
<keyword evidence="8" id="KW-0143">Chaperone</keyword>
<reference evidence="12" key="1">
    <citation type="submission" date="2016-03" db="EMBL/GenBank/DDBJ databases">
        <title>Mechanisms controlling the formation of the plant cell surface in tip-growing cells are functionally conserved among land plants.</title>
        <authorList>
            <person name="Honkanen S."/>
            <person name="Jones V.A."/>
            <person name="Morieri G."/>
            <person name="Champion C."/>
            <person name="Hetherington A.J."/>
            <person name="Kelly S."/>
            <person name="Saint-Marcoux D."/>
            <person name="Proust H."/>
            <person name="Prescott H."/>
            <person name="Dolan L."/>
        </authorList>
    </citation>
    <scope>NUCLEOTIDE SEQUENCE [LARGE SCALE GENOMIC DNA]</scope>
    <source>
        <tissue evidence="12">Whole gametophyte</tissue>
    </source>
</reference>
<evidence type="ECO:0000256" key="6">
    <source>
        <dbReference type="ARBA" id="ARBA00022989"/>
    </source>
</evidence>
<name>A0A176W4H9_MARPO</name>
<keyword evidence="3 10" id="KW-0812">Transmembrane</keyword>
<feature type="transmembrane region" description="Helical" evidence="10">
    <location>
        <begin position="188"/>
        <end position="213"/>
    </location>
</feature>
<keyword evidence="2" id="KW-0813">Transport</keyword>
<feature type="domain" description="J" evidence="11">
    <location>
        <begin position="99"/>
        <end position="164"/>
    </location>
</feature>
<feature type="transmembrane region" description="Helical" evidence="10">
    <location>
        <begin position="12"/>
        <end position="31"/>
    </location>
</feature>
<keyword evidence="13" id="KW-1185">Reference proteome</keyword>
<evidence type="ECO:0000256" key="3">
    <source>
        <dbReference type="ARBA" id="ARBA00022692"/>
    </source>
</evidence>
<keyword evidence="7 10" id="KW-0472">Membrane</keyword>
<dbReference type="InterPro" id="IPR035892">
    <property type="entry name" value="C2_domain_sf"/>
</dbReference>
<feature type="compositionally biased region" description="Basic and acidic residues" evidence="9">
    <location>
        <begin position="680"/>
        <end position="696"/>
    </location>
</feature>
<dbReference type="Proteomes" id="UP000077202">
    <property type="component" value="Unassembled WGS sequence"/>
</dbReference>
<sequence>MAASEEMSSLFPIFILSVMGLFTVPWTIYRISNFTGMRKKNLNCRCSECVRAPKNQTSLSQKVWKFLTFSNVALVTSWLIIFVLFYYIKISTRESQPFDPFLILGLEASASDNDIKKAYRRLSILYHPDKNPDPEANKYFVDFIAKAYQALTDPVSRENFAKYGHPDGRQGMQMGIALPKFLLDIHGAAGGLLLIAIVGVGVLFPLMGAVWYLRQSAKYTGNYVMHQTISSYYRNMKPSLAPSKVLEVLVQAAEFVEIPVRHRDEVPLQKLFLIVRSELNLDPKNMKSEQQKFLKKRHPAFIKAELLLLAQLTREYNGIPPEMKADFDLVMNIVPRLMEELMKASSSCCISRLELLHIALIPRTVEGHGWLRPALSIMEFSQSIVQAVPLSARKVSERAANVSADGIAPFLQLPHFDENVVKKLGRKKMRSFQELRELSKESRADLLKTAGGFSQQEVEDVEAVLDMMPNISVEVKCTTEGEEGIQEGDIVTMEAWITLQRENGLIAAHPHAPHFPQVKDELYWLLLADQLANSVWTKQRITFMDESTSIAAASKIIGESVEGTGADDTEVNKAVKEAVQRVKGGARLVMEKFQAPAEGTYKLTAFCLCDTWLGCDKKVNVTLKVAKRSRPVLRPGVSQGEGVQLLEDGIDEADEVDDDADEDYESEYSDENDEDDEEEKERIKEATANLLEKDNDSSSSSSDDEHND</sequence>
<dbReference type="SUPFAM" id="SSF81296">
    <property type="entry name" value="E set domains"/>
    <property type="match status" value="1"/>
</dbReference>
<evidence type="ECO:0000256" key="2">
    <source>
        <dbReference type="ARBA" id="ARBA00022448"/>
    </source>
</evidence>
<dbReference type="InterPro" id="IPR014756">
    <property type="entry name" value="Ig_E-set"/>
</dbReference>
<evidence type="ECO:0000256" key="7">
    <source>
        <dbReference type="ARBA" id="ARBA00023136"/>
    </source>
</evidence>
<dbReference type="SUPFAM" id="SSF158702">
    <property type="entry name" value="Sec63 N-terminal domain-like"/>
    <property type="match status" value="1"/>
</dbReference>
<evidence type="ECO:0000256" key="5">
    <source>
        <dbReference type="ARBA" id="ARBA00022927"/>
    </source>
</evidence>
<evidence type="ECO:0000259" key="11">
    <source>
        <dbReference type="PROSITE" id="PS50076"/>
    </source>
</evidence>
<dbReference type="SMART" id="SM00973">
    <property type="entry name" value="Sec63"/>
    <property type="match status" value="1"/>
</dbReference>
<dbReference type="GO" id="GO:0006620">
    <property type="term" value="P:post-translational protein targeting to endoplasmic reticulum membrane"/>
    <property type="evidence" value="ECO:0007669"/>
    <property type="project" value="TreeGrafter"/>
</dbReference>
<dbReference type="Gene3D" id="1.10.3380.10">
    <property type="entry name" value="Sec63 N-terminal domain-like domain"/>
    <property type="match status" value="1"/>
</dbReference>
<keyword evidence="5" id="KW-0653">Protein transport</keyword>
<feature type="region of interest" description="Disordered" evidence="9">
    <location>
        <begin position="634"/>
        <end position="708"/>
    </location>
</feature>
<dbReference type="Pfam" id="PF02889">
    <property type="entry name" value="Sec63"/>
    <property type="match status" value="1"/>
</dbReference>
<dbReference type="GO" id="GO:0031207">
    <property type="term" value="C:Sec62/Sec63 complex"/>
    <property type="evidence" value="ECO:0007669"/>
    <property type="project" value="TreeGrafter"/>
</dbReference>
<dbReference type="Gene3D" id="1.10.287.110">
    <property type="entry name" value="DnaJ domain"/>
    <property type="match status" value="1"/>
</dbReference>
<dbReference type="PANTHER" id="PTHR24075:SF0">
    <property type="entry name" value="TRANSLOCATION PROTEIN SEC63 HOMOLOG"/>
    <property type="match status" value="1"/>
</dbReference>
<keyword evidence="4" id="KW-0256">Endoplasmic reticulum</keyword>
<dbReference type="PANTHER" id="PTHR24075">
    <property type="entry name" value="SEC63 DOMAIN-CONTAINING"/>
    <property type="match status" value="1"/>
</dbReference>
<dbReference type="SUPFAM" id="SSF46565">
    <property type="entry name" value="Chaperone J-domain"/>
    <property type="match status" value="1"/>
</dbReference>
<evidence type="ECO:0000256" key="9">
    <source>
        <dbReference type="SAM" id="MobiDB-lite"/>
    </source>
</evidence>
<dbReference type="Pfam" id="PF00226">
    <property type="entry name" value="DnaJ"/>
    <property type="match status" value="1"/>
</dbReference>
<dbReference type="InterPro" id="IPR001623">
    <property type="entry name" value="DnaJ_domain"/>
</dbReference>
<dbReference type="CDD" id="cd06257">
    <property type="entry name" value="DnaJ"/>
    <property type="match status" value="1"/>
</dbReference>
<dbReference type="FunFam" id="1.10.287.110:FF:000038">
    <property type="entry name" value="DnaJ protein ERDJ2A"/>
    <property type="match status" value="1"/>
</dbReference>
<dbReference type="InterPro" id="IPR004179">
    <property type="entry name" value="Sec63-dom"/>
</dbReference>